<comment type="caution">
    <text evidence="2">The sequence shown here is derived from an EMBL/GenBank/DDBJ whole genome shotgun (WGS) entry which is preliminary data.</text>
</comment>
<dbReference type="EMBL" id="JACRSO010000003">
    <property type="protein sequence ID" value="MBC8529331.1"/>
    <property type="molecule type" value="Genomic_DNA"/>
</dbReference>
<dbReference type="InterPro" id="IPR050490">
    <property type="entry name" value="Bact_solute-bd_prot1"/>
</dbReference>
<evidence type="ECO:0000256" key="1">
    <source>
        <dbReference type="SAM" id="SignalP"/>
    </source>
</evidence>
<dbReference type="Proteomes" id="UP000654279">
    <property type="component" value="Unassembled WGS sequence"/>
</dbReference>
<dbReference type="AlphaFoldDB" id="A0A926D154"/>
<dbReference type="InterPro" id="IPR006059">
    <property type="entry name" value="SBP"/>
</dbReference>
<proteinExistence type="predicted"/>
<reference evidence="2" key="1">
    <citation type="submission" date="2020-08" db="EMBL/GenBank/DDBJ databases">
        <title>Genome public.</title>
        <authorList>
            <person name="Liu C."/>
            <person name="Sun Q."/>
        </authorList>
    </citation>
    <scope>NUCLEOTIDE SEQUENCE</scope>
    <source>
        <strain evidence="2">NSJ-44</strain>
    </source>
</reference>
<gene>
    <name evidence="2" type="ORF">H8699_07815</name>
</gene>
<sequence length="459" mass="50657">MSKRISIVFCLLLVVAMAFSIVGCNNQPADSSSSAAPSGEASASSSAASSEPVHMEFWDMAWGPAEKYPPTAEAIVNKYCQEVAPNVSINYTNLPWSNWFETYSTAVASNGAPDVAIGGGFMPFQFAVNNEAADLKWIVDEWKKEGTDDDFLEGMLDYYVFKGKTVGIPFNYDPRVMYIRKDWLADKGLSMPTTYEEFINVAKAFTERDKEIYGLAFGVVTNSAGPFSSTATGNGGMLYNKDGSANINSDRNLQVMKFFRTLKDEGCLPDGIENYSGDDATKLFNAGKAGIVIKSCGDYKNARTTDGFTADQVCILPPLKSPSGVQKEQLCVNGYMVFEQSQHKEEAMKFLKWFSENSSDLWDQDKGGQDGYPARLSYMNEMDEFQKDYRKDVIDNVLSNAITLCYPLISGVPSASAAEGQKYDMICMQAALTMDEAGMKKTLEDLQAEFQKTIEDQDK</sequence>
<protein>
    <submittedName>
        <fullName evidence="2">Sugar ABC transporter substrate-binding protein</fullName>
    </submittedName>
</protein>
<evidence type="ECO:0000313" key="2">
    <source>
        <dbReference type="EMBL" id="MBC8529331.1"/>
    </source>
</evidence>
<dbReference type="PANTHER" id="PTHR43649:SF30">
    <property type="entry name" value="ABC TRANSPORTER SUBSTRATE-BINDING PROTEIN"/>
    <property type="match status" value="1"/>
</dbReference>
<name>A0A926D154_9FIRM</name>
<dbReference type="CDD" id="cd13585">
    <property type="entry name" value="PBP2_TMBP_like"/>
    <property type="match status" value="1"/>
</dbReference>
<dbReference type="Pfam" id="PF01547">
    <property type="entry name" value="SBP_bac_1"/>
    <property type="match status" value="1"/>
</dbReference>
<feature type="signal peptide" evidence="1">
    <location>
        <begin position="1"/>
        <end position="20"/>
    </location>
</feature>
<dbReference type="SUPFAM" id="SSF53850">
    <property type="entry name" value="Periplasmic binding protein-like II"/>
    <property type="match status" value="1"/>
</dbReference>
<dbReference type="PROSITE" id="PS51257">
    <property type="entry name" value="PROKAR_LIPOPROTEIN"/>
    <property type="match status" value="1"/>
</dbReference>
<keyword evidence="1" id="KW-0732">Signal</keyword>
<dbReference type="Gene3D" id="3.40.190.10">
    <property type="entry name" value="Periplasmic binding protein-like II"/>
    <property type="match status" value="2"/>
</dbReference>
<evidence type="ECO:0000313" key="3">
    <source>
        <dbReference type="Proteomes" id="UP000654279"/>
    </source>
</evidence>
<organism evidence="2 3">
    <name type="scientific">Luoshenia tenuis</name>
    <dbReference type="NCBI Taxonomy" id="2763654"/>
    <lineage>
        <taxon>Bacteria</taxon>
        <taxon>Bacillati</taxon>
        <taxon>Bacillota</taxon>
        <taxon>Clostridia</taxon>
        <taxon>Christensenellales</taxon>
        <taxon>Christensenellaceae</taxon>
        <taxon>Luoshenia</taxon>
    </lineage>
</organism>
<dbReference type="RefSeq" id="WP_249285188.1">
    <property type="nucleotide sequence ID" value="NZ_JACRSO010000003.1"/>
</dbReference>
<keyword evidence="3" id="KW-1185">Reference proteome</keyword>
<accession>A0A926D154</accession>
<dbReference type="PANTHER" id="PTHR43649">
    <property type="entry name" value="ARABINOSE-BINDING PROTEIN-RELATED"/>
    <property type="match status" value="1"/>
</dbReference>
<feature type="chain" id="PRO_5038823930" evidence="1">
    <location>
        <begin position="21"/>
        <end position="459"/>
    </location>
</feature>